<dbReference type="PANTHER" id="PTHR28657">
    <property type="entry name" value="INDOLEAMINE 2,3-DIOXYGENASE"/>
    <property type="match status" value="1"/>
</dbReference>
<dbReference type="Proteomes" id="UP000813444">
    <property type="component" value="Unassembled WGS sequence"/>
</dbReference>
<keyword evidence="2" id="KW-0479">Metal-binding</keyword>
<dbReference type="InterPro" id="IPR000898">
    <property type="entry name" value="Indolamine_dOase"/>
</dbReference>
<dbReference type="AlphaFoldDB" id="A0A8K0SCD5"/>
<dbReference type="GO" id="GO:0020037">
    <property type="term" value="F:heme binding"/>
    <property type="evidence" value="ECO:0007669"/>
    <property type="project" value="InterPro"/>
</dbReference>
<dbReference type="Gene3D" id="1.20.58.480">
    <property type="match status" value="1"/>
</dbReference>
<evidence type="ECO:0000256" key="1">
    <source>
        <dbReference type="ARBA" id="ARBA00007119"/>
    </source>
</evidence>
<comment type="similarity">
    <text evidence="1">Belongs to the indoleamine 2,3-dioxygenase family.</text>
</comment>
<dbReference type="GO" id="GO:0046872">
    <property type="term" value="F:metal ion binding"/>
    <property type="evidence" value="ECO:0007669"/>
    <property type="project" value="UniProtKB-KW"/>
</dbReference>
<accession>A0A8K0SCD5</accession>
<dbReference type="GO" id="GO:0034354">
    <property type="term" value="P:'de novo' NAD+ biosynthetic process from L-tryptophan"/>
    <property type="evidence" value="ECO:0007669"/>
    <property type="project" value="TreeGrafter"/>
</dbReference>
<sequence>MDTPAVLLLLLFSVLLLTHYVKSLLDLRGKHVKTIQLTQAIEAMADDHEVAASFSNLFTIDGAGSWPPEAGHADSWPQALQPYREIYFSLAPLLSSGEPSVDDEVNQKRIDSFRQKYKSLLRDKVDLPQVQRLLNAAADGRWDVIPRHIYNAFYCCIASSRHAYRWAIIPVVKVAQLEKTVTLPDELEQPWTGLQKHFGCESPGGNITSNLLTNFDQAGNYVYRINAERDEAIRSAEETFARIFRGVETVGVAIYHEMILAIVSFERNKRSACARHVMAVADQLRLALKTYYDNMHNQKIPISVWMRYIQGFYAWNAGYYDEQSEQWAIFDALSGNQVLLFQVLDAFLGLKPYLKPLDQETTIPARQRAVCSAIAQHSFRASLGKPASEADLAIKKGFDSILRQLRVFRSAHRGRSMKYVTAPAPERLPMMAGKSLLGFVMADSLAYLDQFMLNRLNETV</sequence>
<organism evidence="5 6">
    <name type="scientific">Stachybotrys elegans</name>
    <dbReference type="NCBI Taxonomy" id="80388"/>
    <lineage>
        <taxon>Eukaryota</taxon>
        <taxon>Fungi</taxon>
        <taxon>Dikarya</taxon>
        <taxon>Ascomycota</taxon>
        <taxon>Pezizomycotina</taxon>
        <taxon>Sordariomycetes</taxon>
        <taxon>Hypocreomycetidae</taxon>
        <taxon>Hypocreales</taxon>
        <taxon>Stachybotryaceae</taxon>
        <taxon>Stachybotrys</taxon>
    </lineage>
</organism>
<keyword evidence="4" id="KW-0732">Signal</keyword>
<dbReference type="GO" id="GO:0019441">
    <property type="term" value="P:L-tryptophan catabolic process to kynurenine"/>
    <property type="evidence" value="ECO:0007669"/>
    <property type="project" value="InterPro"/>
</dbReference>
<dbReference type="SUPFAM" id="SSF140959">
    <property type="entry name" value="Indolic compounds 2,3-dioxygenase-like"/>
    <property type="match status" value="1"/>
</dbReference>
<dbReference type="GO" id="GO:0033754">
    <property type="term" value="F:indoleamine 2,3-dioxygenase activity"/>
    <property type="evidence" value="ECO:0007669"/>
    <property type="project" value="TreeGrafter"/>
</dbReference>
<keyword evidence="3" id="KW-0408">Iron</keyword>
<evidence type="ECO:0000313" key="5">
    <source>
        <dbReference type="EMBL" id="KAH7302843.1"/>
    </source>
</evidence>
<dbReference type="GO" id="GO:0005737">
    <property type="term" value="C:cytoplasm"/>
    <property type="evidence" value="ECO:0007669"/>
    <property type="project" value="TreeGrafter"/>
</dbReference>
<gene>
    <name evidence="5" type="ORF">B0I35DRAFT_455446</name>
</gene>
<name>A0A8K0SCD5_9HYPO</name>
<keyword evidence="6" id="KW-1185">Reference proteome</keyword>
<evidence type="ECO:0000256" key="3">
    <source>
        <dbReference type="ARBA" id="ARBA00023004"/>
    </source>
</evidence>
<feature type="signal peptide" evidence="4">
    <location>
        <begin position="1"/>
        <end position="23"/>
    </location>
</feature>
<proteinExistence type="inferred from homology"/>
<feature type="chain" id="PRO_5035450327" description="Indoleamine 2,3-dioxygenase" evidence="4">
    <location>
        <begin position="24"/>
        <end position="460"/>
    </location>
</feature>
<comment type="caution">
    <text evidence="5">The sequence shown here is derived from an EMBL/GenBank/DDBJ whole genome shotgun (WGS) entry which is preliminary data.</text>
</comment>
<evidence type="ECO:0008006" key="7">
    <source>
        <dbReference type="Google" id="ProtNLM"/>
    </source>
</evidence>
<evidence type="ECO:0000256" key="4">
    <source>
        <dbReference type="SAM" id="SignalP"/>
    </source>
</evidence>
<reference evidence="5" key="1">
    <citation type="journal article" date="2021" name="Nat. Commun.">
        <title>Genetic determinants of endophytism in the Arabidopsis root mycobiome.</title>
        <authorList>
            <person name="Mesny F."/>
            <person name="Miyauchi S."/>
            <person name="Thiergart T."/>
            <person name="Pickel B."/>
            <person name="Atanasova L."/>
            <person name="Karlsson M."/>
            <person name="Huettel B."/>
            <person name="Barry K.W."/>
            <person name="Haridas S."/>
            <person name="Chen C."/>
            <person name="Bauer D."/>
            <person name="Andreopoulos W."/>
            <person name="Pangilinan J."/>
            <person name="LaButti K."/>
            <person name="Riley R."/>
            <person name="Lipzen A."/>
            <person name="Clum A."/>
            <person name="Drula E."/>
            <person name="Henrissat B."/>
            <person name="Kohler A."/>
            <person name="Grigoriev I.V."/>
            <person name="Martin F.M."/>
            <person name="Hacquard S."/>
        </authorList>
    </citation>
    <scope>NUCLEOTIDE SEQUENCE</scope>
    <source>
        <strain evidence="5">MPI-CAGE-CH-0235</strain>
    </source>
</reference>
<evidence type="ECO:0000256" key="2">
    <source>
        <dbReference type="ARBA" id="ARBA00022723"/>
    </source>
</evidence>
<dbReference type="InterPro" id="IPR037217">
    <property type="entry name" value="Trp/Indoleamine_2_3_dOase-like"/>
</dbReference>
<dbReference type="OrthoDB" id="4662583at2759"/>
<dbReference type="PANTHER" id="PTHR28657:SF11">
    <property type="entry name" value="INDOLEAMINE 2,3-DIOXYGENASE"/>
    <property type="match status" value="1"/>
</dbReference>
<dbReference type="EMBL" id="JAGPNK010000052">
    <property type="protein sequence ID" value="KAH7302843.1"/>
    <property type="molecule type" value="Genomic_DNA"/>
</dbReference>
<protein>
    <recommendedName>
        <fullName evidence="7">Indoleamine 2,3-dioxygenase</fullName>
    </recommendedName>
</protein>
<evidence type="ECO:0000313" key="6">
    <source>
        <dbReference type="Proteomes" id="UP000813444"/>
    </source>
</evidence>